<dbReference type="SUPFAM" id="SSF56091">
    <property type="entry name" value="DNA ligase/mRNA capping enzyme, catalytic domain"/>
    <property type="match status" value="1"/>
</dbReference>
<dbReference type="GO" id="GO:0003677">
    <property type="term" value="F:DNA binding"/>
    <property type="evidence" value="ECO:0007669"/>
    <property type="project" value="InterPro"/>
</dbReference>
<dbReference type="Gene3D" id="6.20.10.30">
    <property type="match status" value="1"/>
</dbReference>
<evidence type="ECO:0000256" key="9">
    <source>
        <dbReference type="ARBA" id="ARBA00022842"/>
    </source>
</evidence>
<dbReference type="InterPro" id="IPR033136">
    <property type="entry name" value="DNA_ligase_CS"/>
</dbReference>
<dbReference type="InterPro" id="IPR013840">
    <property type="entry name" value="DNAligase_N"/>
</dbReference>
<keyword evidence="6" id="KW-0479">Metal-binding</keyword>
<dbReference type="PROSITE" id="PS50172">
    <property type="entry name" value="BRCT"/>
    <property type="match status" value="1"/>
</dbReference>
<keyword evidence="10" id="KW-0520">NAD</keyword>
<keyword evidence="9" id="KW-0460">Magnesium</keyword>
<dbReference type="FunFam" id="2.40.50.140:FF:000012">
    <property type="entry name" value="DNA ligase"/>
    <property type="match status" value="1"/>
</dbReference>
<feature type="domain" description="BRCT" evidence="13">
    <location>
        <begin position="300"/>
        <end position="379"/>
    </location>
</feature>
<dbReference type="NCBIfam" id="NF005932">
    <property type="entry name" value="PRK07956.1"/>
    <property type="match status" value="1"/>
</dbReference>
<comment type="function">
    <text evidence="2">DNA ligase that catalyzes the formation of phosphodiester linkages between 5'-phosphoryl and 3'-hydroxyl groups in double-stranded DNA using NAD as a coenzyme and as the energy source for the reaction. It is essential for DNA replication and repair of damaged DNA.</text>
</comment>
<dbReference type="InterPro" id="IPR036420">
    <property type="entry name" value="BRCT_dom_sf"/>
</dbReference>
<evidence type="ECO:0000256" key="11">
    <source>
        <dbReference type="ARBA" id="ARBA00023204"/>
    </source>
</evidence>
<dbReference type="Gene3D" id="2.40.50.140">
    <property type="entry name" value="Nucleic acid-binding proteins"/>
    <property type="match status" value="1"/>
</dbReference>
<evidence type="ECO:0000256" key="10">
    <source>
        <dbReference type="ARBA" id="ARBA00023027"/>
    </source>
</evidence>
<dbReference type="GO" id="GO:0046872">
    <property type="term" value="F:metal ion binding"/>
    <property type="evidence" value="ECO:0007669"/>
    <property type="project" value="UniProtKB-KW"/>
</dbReference>
<dbReference type="SUPFAM" id="SSF52113">
    <property type="entry name" value="BRCT domain"/>
    <property type="match status" value="1"/>
</dbReference>
<dbReference type="FunFam" id="1.10.150.20:FF:000006">
    <property type="entry name" value="DNA ligase"/>
    <property type="match status" value="1"/>
</dbReference>
<comment type="cofactor">
    <cofactor evidence="1">
        <name>Mg(2+)</name>
        <dbReference type="ChEBI" id="CHEBI:18420"/>
    </cofactor>
</comment>
<evidence type="ECO:0000256" key="4">
    <source>
        <dbReference type="ARBA" id="ARBA00022598"/>
    </source>
</evidence>
<name>A0A3B0ULV1_9ZZZZ</name>
<dbReference type="SMART" id="SM00532">
    <property type="entry name" value="LIGANc"/>
    <property type="match status" value="1"/>
</dbReference>
<evidence type="ECO:0000256" key="1">
    <source>
        <dbReference type="ARBA" id="ARBA00001946"/>
    </source>
</evidence>
<evidence type="ECO:0000256" key="3">
    <source>
        <dbReference type="ARBA" id="ARBA00012722"/>
    </source>
</evidence>
<dbReference type="InterPro" id="IPR003583">
    <property type="entry name" value="Hlx-hairpin-Hlx_DNA-bd_motif"/>
</dbReference>
<keyword evidence="7" id="KW-0227">DNA damage</keyword>
<dbReference type="InterPro" id="IPR004149">
    <property type="entry name" value="Znf_DNAligase_C4"/>
</dbReference>
<dbReference type="Pfam" id="PF01653">
    <property type="entry name" value="DNA_ligase_aden"/>
    <property type="match status" value="1"/>
</dbReference>
<organism evidence="14">
    <name type="scientific">hydrothermal vent metagenome</name>
    <dbReference type="NCBI Taxonomy" id="652676"/>
    <lineage>
        <taxon>unclassified sequences</taxon>
        <taxon>metagenomes</taxon>
        <taxon>ecological metagenomes</taxon>
    </lineage>
</organism>
<dbReference type="GO" id="GO:0003911">
    <property type="term" value="F:DNA ligase (NAD+) activity"/>
    <property type="evidence" value="ECO:0007669"/>
    <property type="project" value="UniProtKB-EC"/>
</dbReference>
<dbReference type="SUPFAM" id="SSF47781">
    <property type="entry name" value="RuvA domain 2-like"/>
    <property type="match status" value="1"/>
</dbReference>
<dbReference type="InterPro" id="IPR010994">
    <property type="entry name" value="RuvA_2-like"/>
</dbReference>
<evidence type="ECO:0000256" key="7">
    <source>
        <dbReference type="ARBA" id="ARBA00022763"/>
    </source>
</evidence>
<dbReference type="EC" id="6.5.1.2" evidence="3"/>
<dbReference type="FunFam" id="1.10.150.20:FF:000007">
    <property type="entry name" value="DNA ligase"/>
    <property type="match status" value="1"/>
</dbReference>
<proteinExistence type="predicted"/>
<dbReference type="SMART" id="SM00292">
    <property type="entry name" value="BRCT"/>
    <property type="match status" value="1"/>
</dbReference>
<keyword evidence="11" id="KW-0234">DNA repair</keyword>
<dbReference type="InterPro" id="IPR041663">
    <property type="entry name" value="DisA/LigA_HHH"/>
</dbReference>
<evidence type="ECO:0000256" key="8">
    <source>
        <dbReference type="ARBA" id="ARBA00022833"/>
    </source>
</evidence>
<protein>
    <recommendedName>
        <fullName evidence="3">DNA ligase (NAD(+))</fullName>
        <ecNumber evidence="3">6.5.1.2</ecNumber>
    </recommendedName>
</protein>
<dbReference type="SMART" id="SM00278">
    <property type="entry name" value="HhH1"/>
    <property type="match status" value="3"/>
</dbReference>
<dbReference type="InterPro" id="IPR004150">
    <property type="entry name" value="NAD_DNA_ligase_OB"/>
</dbReference>
<keyword evidence="8" id="KW-0862">Zinc</keyword>
<dbReference type="InterPro" id="IPR001357">
    <property type="entry name" value="BRCT_dom"/>
</dbReference>
<evidence type="ECO:0000256" key="2">
    <source>
        <dbReference type="ARBA" id="ARBA00004067"/>
    </source>
</evidence>
<dbReference type="Gene3D" id="3.30.1490.70">
    <property type="match status" value="1"/>
</dbReference>
<accession>A0A3B0ULV1</accession>
<dbReference type="GO" id="GO:0006281">
    <property type="term" value="P:DNA repair"/>
    <property type="evidence" value="ECO:0007669"/>
    <property type="project" value="UniProtKB-KW"/>
</dbReference>
<dbReference type="EMBL" id="UOEP01000123">
    <property type="protein sequence ID" value="VAW20566.1"/>
    <property type="molecule type" value="Genomic_DNA"/>
</dbReference>
<dbReference type="GO" id="GO:0006260">
    <property type="term" value="P:DNA replication"/>
    <property type="evidence" value="ECO:0007669"/>
    <property type="project" value="UniProtKB-KW"/>
</dbReference>
<reference evidence="14" key="1">
    <citation type="submission" date="2018-06" db="EMBL/GenBank/DDBJ databases">
        <authorList>
            <person name="Zhirakovskaya E."/>
        </authorList>
    </citation>
    <scope>NUCLEOTIDE SEQUENCE</scope>
</reference>
<dbReference type="SUPFAM" id="SSF50249">
    <property type="entry name" value="Nucleic acid-binding proteins"/>
    <property type="match status" value="1"/>
</dbReference>
<keyword evidence="4 14" id="KW-0436">Ligase</keyword>
<dbReference type="Pfam" id="PF00533">
    <property type="entry name" value="BRCT"/>
    <property type="match status" value="1"/>
</dbReference>
<dbReference type="Gene3D" id="1.10.150.20">
    <property type="entry name" value="5' to 3' exonuclease, C-terminal subdomain"/>
    <property type="match status" value="2"/>
</dbReference>
<comment type="catalytic activity">
    <reaction evidence="12">
        <text>NAD(+) + (deoxyribonucleotide)n-3'-hydroxyl + 5'-phospho-(deoxyribonucleotide)m = (deoxyribonucleotide)n+m + AMP + beta-nicotinamide D-nucleotide.</text>
        <dbReference type="EC" id="6.5.1.2"/>
    </reaction>
</comment>
<dbReference type="Pfam" id="PF03120">
    <property type="entry name" value="OB_DNA_ligase"/>
    <property type="match status" value="1"/>
</dbReference>
<sequence>SLQMQEVLGYTAKSPRWAIAYKFKAEQAATILHSVSFQVGRTGAVTPVANLEPVLLAGTTVKRASLHNADIIRNLDLHLNDTVFVEKGGEIIPKITGVDLSKRHPMAAPVVFITKCPECGTPLERKESEAAHYCPNSQGCPPQIKGKIEHFISRKAMDIDGLGQETVDLLFKEGLIKDISGLYTLRKEQIARLERLGEKSANRILKSLEESKNAPFERVLFGLGIRFVGETVAKVLANKLMSIDRIKNASYEELLEINEIGEKIAESVVDYFSHEENIKLIEFLKGIGLKMEISKEKQENRSDKLKGLNIIISGTFKKFSREEIKNLIDRHGGKNVSSISKKTSYLLAGENIGPSKLEKARQLNIPIISEEEFEELISG</sequence>
<gene>
    <name evidence="14" type="ORF">MNBD_BACTEROID01-4</name>
</gene>
<dbReference type="InterPro" id="IPR001679">
    <property type="entry name" value="DNA_ligase"/>
</dbReference>
<dbReference type="InterPro" id="IPR013839">
    <property type="entry name" value="DNAligase_adenylation"/>
</dbReference>
<feature type="non-terminal residue" evidence="14">
    <location>
        <position position="1"/>
    </location>
</feature>
<dbReference type="Pfam" id="PF14520">
    <property type="entry name" value="HHH_5"/>
    <property type="match status" value="1"/>
</dbReference>
<dbReference type="PROSITE" id="PS01056">
    <property type="entry name" value="DNA_LIGASE_N2"/>
    <property type="match status" value="1"/>
</dbReference>
<evidence type="ECO:0000256" key="6">
    <source>
        <dbReference type="ARBA" id="ARBA00022723"/>
    </source>
</evidence>
<evidence type="ECO:0000259" key="13">
    <source>
        <dbReference type="PROSITE" id="PS50172"/>
    </source>
</evidence>
<dbReference type="Pfam" id="PF03119">
    <property type="entry name" value="DNA_ligase_ZBD"/>
    <property type="match status" value="1"/>
</dbReference>
<keyword evidence="5" id="KW-0235">DNA replication</keyword>
<dbReference type="InterPro" id="IPR012340">
    <property type="entry name" value="NA-bd_OB-fold"/>
</dbReference>
<dbReference type="Pfam" id="PF12826">
    <property type="entry name" value="HHH_2"/>
    <property type="match status" value="1"/>
</dbReference>
<dbReference type="Gene3D" id="3.40.50.10190">
    <property type="entry name" value="BRCT domain"/>
    <property type="match status" value="1"/>
</dbReference>
<evidence type="ECO:0000256" key="5">
    <source>
        <dbReference type="ARBA" id="ARBA00022705"/>
    </source>
</evidence>
<dbReference type="AlphaFoldDB" id="A0A3B0ULV1"/>
<evidence type="ECO:0000313" key="14">
    <source>
        <dbReference type="EMBL" id="VAW20566.1"/>
    </source>
</evidence>
<dbReference type="NCBIfam" id="TIGR00575">
    <property type="entry name" value="dnlj"/>
    <property type="match status" value="1"/>
</dbReference>
<evidence type="ECO:0000256" key="12">
    <source>
        <dbReference type="ARBA" id="ARBA00034005"/>
    </source>
</evidence>